<proteinExistence type="predicted"/>
<dbReference type="EMBL" id="JACGWS010000011">
    <property type="protein sequence ID" value="MBC8756489.1"/>
    <property type="molecule type" value="Genomic_DNA"/>
</dbReference>
<evidence type="ECO:0008006" key="3">
    <source>
        <dbReference type="Google" id="ProtNLM"/>
    </source>
</evidence>
<evidence type="ECO:0000313" key="2">
    <source>
        <dbReference type="Proteomes" id="UP000619238"/>
    </source>
</evidence>
<evidence type="ECO:0000313" key="1">
    <source>
        <dbReference type="EMBL" id="MBC8756489.1"/>
    </source>
</evidence>
<dbReference type="RefSeq" id="WP_187563522.1">
    <property type="nucleotide sequence ID" value="NZ_JACGWS010000011.1"/>
</dbReference>
<protein>
    <recommendedName>
        <fullName evidence="3">Adhesin domain-containing protein</fullName>
    </recommendedName>
</protein>
<gene>
    <name evidence="1" type="ORF">H2O64_17580</name>
</gene>
<organism evidence="1 2">
    <name type="scientific">Kordia aestuariivivens</name>
    <dbReference type="NCBI Taxonomy" id="2759037"/>
    <lineage>
        <taxon>Bacteria</taxon>
        <taxon>Pseudomonadati</taxon>
        <taxon>Bacteroidota</taxon>
        <taxon>Flavobacteriia</taxon>
        <taxon>Flavobacteriales</taxon>
        <taxon>Flavobacteriaceae</taxon>
        <taxon>Kordia</taxon>
    </lineage>
</organism>
<comment type="caution">
    <text evidence="1">The sequence shown here is derived from an EMBL/GenBank/DDBJ whole genome shotgun (WGS) entry which is preliminary data.</text>
</comment>
<name>A0ABR7QD57_9FLAO</name>
<sequence length="235" mass="26724">MKKQFIIVLVFLFGIQLHAQKIIKKNIPYNGQKINFYLKYASTIEINSWDKSEVYVKVTIQTDEESFIEDFELNVARTSDKINVEAEAEKIIRKIWAENNKKNPDNVKQYNDTDKYTFSYEIYVPKKATIYINSMNAEVTSKEIEGDLSGDLINGSFKLKKYTGDLFLSTVNGEIDLEIVDASVIAETTHGKVFAAEKLKTVNVTQSIGRKVIANTKKPISSLQLSTVNGTIYLR</sequence>
<reference evidence="1 2" key="1">
    <citation type="submission" date="2020-07" db="EMBL/GenBank/DDBJ databases">
        <title>Description of Kordia aestuariivivens sp. nov., isolated from a tidal flat.</title>
        <authorList>
            <person name="Park S."/>
            <person name="Yoon J.-H."/>
        </authorList>
    </citation>
    <scope>NUCLEOTIDE SEQUENCE [LARGE SCALE GENOMIC DNA]</scope>
    <source>
        <strain evidence="1 2">YSTF-M3</strain>
    </source>
</reference>
<accession>A0ABR7QD57</accession>
<keyword evidence="2" id="KW-1185">Reference proteome</keyword>
<dbReference type="Proteomes" id="UP000619238">
    <property type="component" value="Unassembled WGS sequence"/>
</dbReference>